<evidence type="ECO:0000313" key="4">
    <source>
        <dbReference type="Proteomes" id="UP000075885"/>
    </source>
</evidence>
<dbReference type="GO" id="GO:0007156">
    <property type="term" value="P:homophilic cell adhesion via plasma membrane adhesion molecules"/>
    <property type="evidence" value="ECO:0007669"/>
    <property type="project" value="InterPro"/>
</dbReference>
<reference evidence="4" key="1">
    <citation type="submission" date="2013-03" db="EMBL/GenBank/DDBJ databases">
        <title>The Genome Sequence of Anopheles epiroticus epiroticus2.</title>
        <authorList>
            <consortium name="The Broad Institute Genomics Platform"/>
            <person name="Neafsey D.E."/>
            <person name="Howell P."/>
            <person name="Walker B."/>
            <person name="Young S.K."/>
            <person name="Zeng Q."/>
            <person name="Gargeya S."/>
            <person name="Fitzgerald M."/>
            <person name="Haas B."/>
            <person name="Abouelleil A."/>
            <person name="Allen A.W."/>
            <person name="Alvarado L."/>
            <person name="Arachchi H.M."/>
            <person name="Berlin A.M."/>
            <person name="Chapman S.B."/>
            <person name="Gainer-Dewar J."/>
            <person name="Goldberg J."/>
            <person name="Griggs A."/>
            <person name="Gujja S."/>
            <person name="Hansen M."/>
            <person name="Howarth C."/>
            <person name="Imamovic A."/>
            <person name="Ireland A."/>
            <person name="Larimer J."/>
            <person name="McCowan C."/>
            <person name="Murphy C."/>
            <person name="Pearson M."/>
            <person name="Poon T.W."/>
            <person name="Priest M."/>
            <person name="Roberts A."/>
            <person name="Saif S."/>
            <person name="Shea T."/>
            <person name="Sisk P."/>
            <person name="Sykes S."/>
            <person name="Wortman J."/>
            <person name="Nusbaum C."/>
            <person name="Birren B."/>
        </authorList>
    </citation>
    <scope>NUCLEOTIDE SEQUENCE [LARGE SCALE GENOMIC DNA]</scope>
    <source>
        <strain evidence="4">Epiroticus2</strain>
    </source>
</reference>
<keyword evidence="1" id="KW-0106">Calcium</keyword>
<protein>
    <recommendedName>
        <fullName evidence="2">Cadherin domain-containing protein</fullName>
    </recommendedName>
</protein>
<dbReference type="AlphaFoldDB" id="A0A182P0L8"/>
<name>A0A182P0L8_9DIPT</name>
<dbReference type="SUPFAM" id="SSF49313">
    <property type="entry name" value="Cadherin-like"/>
    <property type="match status" value="1"/>
</dbReference>
<dbReference type="Proteomes" id="UP000075885">
    <property type="component" value="Unassembled WGS sequence"/>
</dbReference>
<dbReference type="InterPro" id="IPR015919">
    <property type="entry name" value="Cadherin-like_sf"/>
</dbReference>
<organism evidence="3 4">
    <name type="scientific">Anopheles epiroticus</name>
    <dbReference type="NCBI Taxonomy" id="199890"/>
    <lineage>
        <taxon>Eukaryota</taxon>
        <taxon>Metazoa</taxon>
        <taxon>Ecdysozoa</taxon>
        <taxon>Arthropoda</taxon>
        <taxon>Hexapoda</taxon>
        <taxon>Insecta</taxon>
        <taxon>Pterygota</taxon>
        <taxon>Neoptera</taxon>
        <taxon>Endopterygota</taxon>
        <taxon>Diptera</taxon>
        <taxon>Nematocera</taxon>
        <taxon>Culicoidea</taxon>
        <taxon>Culicidae</taxon>
        <taxon>Anophelinae</taxon>
        <taxon>Anopheles</taxon>
    </lineage>
</organism>
<dbReference type="GO" id="GO:0005509">
    <property type="term" value="F:calcium ion binding"/>
    <property type="evidence" value="ECO:0007669"/>
    <property type="project" value="UniProtKB-UniRule"/>
</dbReference>
<evidence type="ECO:0000259" key="2">
    <source>
        <dbReference type="PROSITE" id="PS50268"/>
    </source>
</evidence>
<keyword evidence="4" id="KW-1185">Reference proteome</keyword>
<reference evidence="3" key="2">
    <citation type="submission" date="2020-05" db="UniProtKB">
        <authorList>
            <consortium name="EnsemblMetazoa"/>
        </authorList>
    </citation>
    <scope>IDENTIFICATION</scope>
    <source>
        <strain evidence="3">Epiroticus2</strain>
    </source>
</reference>
<dbReference type="GO" id="GO:0016020">
    <property type="term" value="C:membrane"/>
    <property type="evidence" value="ECO:0007669"/>
    <property type="project" value="InterPro"/>
</dbReference>
<evidence type="ECO:0000256" key="1">
    <source>
        <dbReference type="PROSITE-ProRule" id="PRU00043"/>
    </source>
</evidence>
<proteinExistence type="predicted"/>
<dbReference type="InterPro" id="IPR002126">
    <property type="entry name" value="Cadherin-like_dom"/>
</dbReference>
<feature type="domain" description="Cadherin" evidence="2">
    <location>
        <begin position="5"/>
        <end position="92"/>
    </location>
</feature>
<dbReference type="PROSITE" id="PS50268">
    <property type="entry name" value="CADHERIN_2"/>
    <property type="match status" value="1"/>
</dbReference>
<evidence type="ECO:0000313" key="3">
    <source>
        <dbReference type="EnsemblMetazoa" id="AEPI000450-PA"/>
    </source>
</evidence>
<accession>A0A182P0L8</accession>
<sequence>MLPHDGMPSRAEIQFDVLQTNITMTDDNDYIKKRFQTVDSLVELDREQQKQYLVPILIQDSGDKPMSAMNNLSIVIGDKNDNEMGMGESHIVVYNYEGIYQTRK</sequence>
<dbReference type="VEuPathDB" id="VectorBase:AEPI000450"/>
<dbReference type="Gene3D" id="2.60.40.60">
    <property type="entry name" value="Cadherins"/>
    <property type="match status" value="1"/>
</dbReference>
<dbReference type="CDD" id="cd11304">
    <property type="entry name" value="Cadherin_repeat"/>
    <property type="match status" value="1"/>
</dbReference>
<dbReference type="STRING" id="199890.A0A182P0L8"/>
<dbReference type="EnsemblMetazoa" id="AEPI000450-RA">
    <property type="protein sequence ID" value="AEPI000450-PA"/>
    <property type="gene ID" value="AEPI000450"/>
</dbReference>